<dbReference type="GO" id="GO:0016788">
    <property type="term" value="F:hydrolase activity, acting on ester bonds"/>
    <property type="evidence" value="ECO:0007669"/>
    <property type="project" value="InterPro"/>
</dbReference>
<dbReference type="PANTHER" id="PTHR31956:SF28">
    <property type="entry name" value="NON-SPECIFIC PHOSPHOLIPASE C4-RELATED"/>
    <property type="match status" value="1"/>
</dbReference>
<sequence>VHKAMGPYPSSEFEHSSIPATVKKIFNLKADFLTKRDAWAGTFESVLQFRDSPRTDCP</sequence>
<dbReference type="GO" id="GO:0009395">
    <property type="term" value="P:phospholipid catabolic process"/>
    <property type="evidence" value="ECO:0007669"/>
    <property type="project" value="TreeGrafter"/>
</dbReference>
<keyword evidence="1" id="KW-0378">Hydrolase</keyword>
<organism evidence="2 3">
    <name type="scientific">Taxus chinensis</name>
    <name type="common">Chinese yew</name>
    <name type="synonym">Taxus wallichiana var. chinensis</name>
    <dbReference type="NCBI Taxonomy" id="29808"/>
    <lineage>
        <taxon>Eukaryota</taxon>
        <taxon>Viridiplantae</taxon>
        <taxon>Streptophyta</taxon>
        <taxon>Embryophyta</taxon>
        <taxon>Tracheophyta</taxon>
        <taxon>Spermatophyta</taxon>
        <taxon>Pinopsida</taxon>
        <taxon>Pinidae</taxon>
        <taxon>Conifers II</taxon>
        <taxon>Cupressales</taxon>
        <taxon>Taxaceae</taxon>
        <taxon>Taxus</taxon>
    </lineage>
</organism>
<dbReference type="InterPro" id="IPR017850">
    <property type="entry name" value="Alkaline_phosphatase_core_sf"/>
</dbReference>
<dbReference type="Gene3D" id="3.40.720.10">
    <property type="entry name" value="Alkaline Phosphatase, subunit A"/>
    <property type="match status" value="1"/>
</dbReference>
<name>A0AA38CCM4_TAXCH</name>
<keyword evidence="3" id="KW-1185">Reference proteome</keyword>
<dbReference type="PANTHER" id="PTHR31956">
    <property type="entry name" value="NON-SPECIFIC PHOSPHOLIPASE C4-RELATED"/>
    <property type="match status" value="1"/>
</dbReference>
<reference evidence="2 3" key="1">
    <citation type="journal article" date="2021" name="Nat. Plants">
        <title>The Taxus genome provides insights into paclitaxel biosynthesis.</title>
        <authorList>
            <person name="Xiong X."/>
            <person name="Gou J."/>
            <person name="Liao Q."/>
            <person name="Li Y."/>
            <person name="Zhou Q."/>
            <person name="Bi G."/>
            <person name="Li C."/>
            <person name="Du R."/>
            <person name="Wang X."/>
            <person name="Sun T."/>
            <person name="Guo L."/>
            <person name="Liang H."/>
            <person name="Lu P."/>
            <person name="Wu Y."/>
            <person name="Zhang Z."/>
            <person name="Ro D.K."/>
            <person name="Shang Y."/>
            <person name="Huang S."/>
            <person name="Yan J."/>
        </authorList>
    </citation>
    <scope>NUCLEOTIDE SEQUENCE [LARGE SCALE GENOMIC DNA]</scope>
    <source>
        <strain evidence="2">Ta-2019</strain>
    </source>
</reference>
<feature type="non-terminal residue" evidence="2">
    <location>
        <position position="1"/>
    </location>
</feature>
<evidence type="ECO:0000313" key="2">
    <source>
        <dbReference type="EMBL" id="KAH9296791.1"/>
    </source>
</evidence>
<dbReference type="EMBL" id="JAHRHJ020000010">
    <property type="protein sequence ID" value="KAH9296791.1"/>
    <property type="molecule type" value="Genomic_DNA"/>
</dbReference>
<accession>A0AA38CCM4</accession>
<feature type="non-terminal residue" evidence="2">
    <location>
        <position position="58"/>
    </location>
</feature>
<proteinExistence type="predicted"/>
<dbReference type="InterPro" id="IPR007312">
    <property type="entry name" value="Phosphoesterase"/>
</dbReference>
<evidence type="ECO:0000256" key="1">
    <source>
        <dbReference type="ARBA" id="ARBA00022801"/>
    </source>
</evidence>
<dbReference type="Proteomes" id="UP000824469">
    <property type="component" value="Unassembled WGS sequence"/>
</dbReference>
<dbReference type="AlphaFoldDB" id="A0AA38CCM4"/>
<comment type="caution">
    <text evidence="2">The sequence shown here is derived from an EMBL/GenBank/DDBJ whole genome shotgun (WGS) entry which is preliminary data.</text>
</comment>
<evidence type="ECO:0000313" key="3">
    <source>
        <dbReference type="Proteomes" id="UP000824469"/>
    </source>
</evidence>
<protein>
    <submittedName>
        <fullName evidence="2">Uncharacterized protein</fullName>
    </submittedName>
</protein>
<gene>
    <name evidence="2" type="ORF">KI387_028473</name>
</gene>